<keyword evidence="1" id="KW-0732">Signal</keyword>
<protein>
    <recommendedName>
        <fullName evidence="4">Ig-like domain-containing protein</fullName>
    </recommendedName>
</protein>
<gene>
    <name evidence="2" type="ORF">GT755_28985</name>
</gene>
<evidence type="ECO:0000313" key="2">
    <source>
        <dbReference type="EMBL" id="NAS25706.1"/>
    </source>
</evidence>
<dbReference type="Proteomes" id="UP000479526">
    <property type="component" value="Unassembled WGS sequence"/>
</dbReference>
<dbReference type="RefSeq" id="WP_161482749.1">
    <property type="nucleotide sequence ID" value="NZ_WXEW01000009.1"/>
</dbReference>
<proteinExistence type="predicted"/>
<evidence type="ECO:0000256" key="1">
    <source>
        <dbReference type="SAM" id="SignalP"/>
    </source>
</evidence>
<accession>A0A7C9J691</accession>
<name>A0A7C9J691_9ACTN</name>
<dbReference type="EMBL" id="WXEW01000009">
    <property type="protein sequence ID" value="NAS25706.1"/>
    <property type="molecule type" value="Genomic_DNA"/>
</dbReference>
<sequence>MNRTALLLSCVALGWSLAVAPAAAATPASAAVKATVTQVKTGPAKTAGKCPTTVGFSAVVTARGRGTVRYRWVRSDGSKGVVQSVRVKGTRMVTVRDRQTFDRDTSGWQAVEIIGKKGLSGKAPFNVTCEGPIQVWDLAHPLPPAPGKPLVATAHVDVTPPVHTGPCPTTVKFTATIQVSYVPATVNYRWIDSVTGEGRTESLVFAVGGPRVKQFALPMGVGSTTSGWKAIRILDPGGQDSGRAVYQVTCGTGPSPSPTPTTPPWLVPQVHITSLVPKDYEGPCAYFIDYQAEGSIELPAGAAQTVTYWWTLDGQKWDNYLIAFPASTSARRQTVSLTWKLKPNGSDSLPLSLTAAGGGTPSTQTFTITCVDDPQ</sequence>
<comment type="caution">
    <text evidence="2">The sequence shown here is derived from an EMBL/GenBank/DDBJ whole genome shotgun (WGS) entry which is preliminary data.</text>
</comment>
<dbReference type="AlphaFoldDB" id="A0A7C9J691"/>
<feature type="chain" id="PRO_5038862550" description="Ig-like domain-containing protein" evidence="1">
    <location>
        <begin position="31"/>
        <end position="375"/>
    </location>
</feature>
<evidence type="ECO:0000313" key="3">
    <source>
        <dbReference type="Proteomes" id="UP000479526"/>
    </source>
</evidence>
<keyword evidence="3" id="KW-1185">Reference proteome</keyword>
<evidence type="ECO:0008006" key="4">
    <source>
        <dbReference type="Google" id="ProtNLM"/>
    </source>
</evidence>
<feature type="signal peptide" evidence="1">
    <location>
        <begin position="1"/>
        <end position="30"/>
    </location>
</feature>
<organism evidence="2 3">
    <name type="scientific">Herbidospora solisilvae</name>
    <dbReference type="NCBI Taxonomy" id="2696284"/>
    <lineage>
        <taxon>Bacteria</taxon>
        <taxon>Bacillati</taxon>
        <taxon>Actinomycetota</taxon>
        <taxon>Actinomycetes</taxon>
        <taxon>Streptosporangiales</taxon>
        <taxon>Streptosporangiaceae</taxon>
        <taxon>Herbidospora</taxon>
    </lineage>
</organism>
<reference evidence="2 3" key="1">
    <citation type="submission" date="2020-01" db="EMBL/GenBank/DDBJ databases">
        <title>Herbidospora sp. NEAU-GS84 nov., a novel actinomycete isolated from soil.</title>
        <authorList>
            <person name="Han L."/>
        </authorList>
    </citation>
    <scope>NUCLEOTIDE SEQUENCE [LARGE SCALE GENOMIC DNA]</scope>
    <source>
        <strain evidence="2 3">NEAU-GS84</strain>
    </source>
</reference>